<feature type="compositionally biased region" description="Polar residues" evidence="1">
    <location>
        <begin position="1"/>
        <end position="10"/>
    </location>
</feature>
<reference evidence="3" key="1">
    <citation type="submission" date="2022-11" db="UniProtKB">
        <authorList>
            <consortium name="WormBaseParasite"/>
        </authorList>
    </citation>
    <scope>IDENTIFICATION</scope>
</reference>
<evidence type="ECO:0000313" key="2">
    <source>
        <dbReference type="Proteomes" id="UP000887581"/>
    </source>
</evidence>
<protein>
    <submittedName>
        <fullName evidence="3">Uncharacterized protein</fullName>
    </submittedName>
</protein>
<proteinExistence type="predicted"/>
<dbReference type="Proteomes" id="UP000887581">
    <property type="component" value="Unplaced"/>
</dbReference>
<dbReference type="WBParaSite" id="sdigi.contig458.g8460.t1">
    <property type="protein sequence ID" value="sdigi.contig458.g8460.t1"/>
    <property type="gene ID" value="sdigi.contig458.g8460"/>
</dbReference>
<accession>A0A915Q1L6</accession>
<sequence length="411" mass="47771">MKRRSVTFTDSPPEIIGNNDETGYMRTPLPGGSIFLDLQLAKLEQRQERNASETCRQWQLHRHSRSAYDLCKQHHYLSLESEGIKYHLSSNKENQNHTITVNQKERTNPVYLIPNLRVALRSQHLLAEGSKNHVTRTGMNDFWRKERKLLQQQYDTYVSSDCMEKYRNTISTIDDDVMEAVINDIANVATDSSVKSIPVQIVCSNNNDGCKINGKGKEGIVKNERQIQCYSATDYIDHKKADNGDYDTFERVMIQRCTDNDRRCKNICVDNAKNSALNNIKNKSDRIDSEIHCRKVVKEFARRNYYHHLTDCKKFDSKGKIDRNWSWSNVTSDSRTTCRCYWHLNKSLKQKNYLNPYNFISTSNTSVTFIAPTSSSNSMRNVFSHDRCYYRPYIMCSKTQQQLADGNLVIF</sequence>
<dbReference type="AlphaFoldDB" id="A0A915Q1L6"/>
<feature type="region of interest" description="Disordered" evidence="1">
    <location>
        <begin position="1"/>
        <end position="23"/>
    </location>
</feature>
<keyword evidence="2" id="KW-1185">Reference proteome</keyword>
<organism evidence="2 3">
    <name type="scientific">Setaria digitata</name>
    <dbReference type="NCBI Taxonomy" id="48799"/>
    <lineage>
        <taxon>Eukaryota</taxon>
        <taxon>Metazoa</taxon>
        <taxon>Ecdysozoa</taxon>
        <taxon>Nematoda</taxon>
        <taxon>Chromadorea</taxon>
        <taxon>Rhabditida</taxon>
        <taxon>Spirurina</taxon>
        <taxon>Spiruromorpha</taxon>
        <taxon>Filarioidea</taxon>
        <taxon>Setariidae</taxon>
        <taxon>Setaria</taxon>
    </lineage>
</organism>
<evidence type="ECO:0000313" key="3">
    <source>
        <dbReference type="WBParaSite" id="sdigi.contig458.g8460.t1"/>
    </source>
</evidence>
<evidence type="ECO:0000256" key="1">
    <source>
        <dbReference type="SAM" id="MobiDB-lite"/>
    </source>
</evidence>
<name>A0A915Q1L6_9BILA</name>